<dbReference type="InterPro" id="IPR012884">
    <property type="entry name" value="Excisionase-like"/>
</dbReference>
<reference evidence="4 5" key="1">
    <citation type="journal article" date="2022" name="Int. J. Syst. Evol. Microbiol.">
        <title>Noviherbaspirillum aridicola sp. nov., isolated from an arid soil in Pakistan.</title>
        <authorList>
            <person name="Khan I.U."/>
            <person name="Saqib M."/>
            <person name="Amin A."/>
            <person name="Hussain F."/>
            <person name="Li L."/>
            <person name="Liu Y.H."/>
            <person name="Fang B.Z."/>
            <person name="Ahmed I."/>
            <person name="Li W.J."/>
        </authorList>
    </citation>
    <scope>NUCLEOTIDE SEQUENCE [LARGE SCALE GENOMIC DNA]</scope>
    <source>
        <strain evidence="4 5">NCCP-691</strain>
    </source>
</reference>
<gene>
    <name evidence="4" type="ORF">NCCP691_40570</name>
</gene>
<proteinExistence type="predicted"/>
<dbReference type="InterPro" id="IPR038137">
    <property type="entry name" value="Excisionase-like_sf"/>
</dbReference>
<keyword evidence="5" id="KW-1185">Reference proteome</keyword>
<dbReference type="SUPFAM" id="SSF46955">
    <property type="entry name" value="Putative DNA-binding domain"/>
    <property type="match status" value="1"/>
</dbReference>
<dbReference type="EMBL" id="BPMK01000025">
    <property type="protein sequence ID" value="GIZ54043.1"/>
    <property type="molecule type" value="Genomic_DNA"/>
</dbReference>
<organism evidence="4 5">
    <name type="scientific">Noviherbaspirillum aridicola</name>
    <dbReference type="NCBI Taxonomy" id="2849687"/>
    <lineage>
        <taxon>Bacteria</taxon>
        <taxon>Pseudomonadati</taxon>
        <taxon>Pseudomonadota</taxon>
        <taxon>Betaproteobacteria</taxon>
        <taxon>Burkholderiales</taxon>
        <taxon>Oxalobacteraceae</taxon>
        <taxon>Noviherbaspirillum</taxon>
    </lineage>
</organism>
<evidence type="ECO:0000313" key="4">
    <source>
        <dbReference type="EMBL" id="GIZ54043.1"/>
    </source>
</evidence>
<dbReference type="InterPro" id="IPR009061">
    <property type="entry name" value="DNA-bd_dom_put_sf"/>
</dbReference>
<evidence type="ECO:0000256" key="2">
    <source>
        <dbReference type="ARBA" id="ARBA00023172"/>
    </source>
</evidence>
<sequence>MKRKESLAEWVMRATPPEKLRKPPVVKKAQNLPANLPRLVPLQVWADLLMGEHAPHKNTLRNWVNSGRIHPRPVKIGKRWFVQPDAEYISD</sequence>
<evidence type="ECO:0000256" key="1">
    <source>
        <dbReference type="ARBA" id="ARBA00023125"/>
    </source>
</evidence>
<dbReference type="Gene3D" id="1.10.1660.20">
    <property type="match status" value="1"/>
</dbReference>
<dbReference type="Pfam" id="PF07825">
    <property type="entry name" value="Exc"/>
    <property type="match status" value="1"/>
</dbReference>
<keyword evidence="2" id="KW-0233">DNA recombination</keyword>
<comment type="caution">
    <text evidence="4">The sequence shown here is derived from an EMBL/GenBank/DDBJ whole genome shotgun (WGS) entry which is preliminary data.</text>
</comment>
<name>A0ABQ4QA57_9BURK</name>
<protein>
    <recommendedName>
        <fullName evidence="3">Excisionase-like domain-containing protein</fullName>
    </recommendedName>
</protein>
<feature type="domain" description="Excisionase-like" evidence="3">
    <location>
        <begin position="42"/>
        <end position="88"/>
    </location>
</feature>
<accession>A0ABQ4QA57</accession>
<keyword evidence="1" id="KW-0238">DNA-binding</keyword>
<dbReference type="Proteomes" id="UP000887222">
    <property type="component" value="Unassembled WGS sequence"/>
</dbReference>
<evidence type="ECO:0000259" key="3">
    <source>
        <dbReference type="Pfam" id="PF07825"/>
    </source>
</evidence>
<evidence type="ECO:0000313" key="5">
    <source>
        <dbReference type="Proteomes" id="UP000887222"/>
    </source>
</evidence>